<dbReference type="RefSeq" id="XP_004341085.1">
    <property type="nucleotide sequence ID" value="XM_004341037.1"/>
</dbReference>
<dbReference type="GeneID" id="14919791"/>
<dbReference type="Gene3D" id="3.40.50.1820">
    <property type="entry name" value="alpha/beta hydrolase"/>
    <property type="match status" value="2"/>
</dbReference>
<dbReference type="OrthoDB" id="10249433at2759"/>
<dbReference type="VEuPathDB" id="AmoebaDB:ACA1_235090"/>
<feature type="domain" description="Serine aminopeptidase S33" evidence="1">
    <location>
        <begin position="117"/>
        <end position="245"/>
    </location>
</feature>
<gene>
    <name evidence="2" type="ORF">ACA1_235090</name>
</gene>
<dbReference type="STRING" id="1257118.L8H3L9"/>
<proteinExistence type="predicted"/>
<dbReference type="PANTHER" id="PTHR11614">
    <property type="entry name" value="PHOSPHOLIPASE-RELATED"/>
    <property type="match status" value="1"/>
</dbReference>
<evidence type="ECO:0000313" key="2">
    <source>
        <dbReference type="EMBL" id="ELR19021.1"/>
    </source>
</evidence>
<dbReference type="InterPro" id="IPR051044">
    <property type="entry name" value="MAG_DAG_Lipase"/>
</dbReference>
<dbReference type="OMA" id="EPREWDG"/>
<dbReference type="EMBL" id="KB007939">
    <property type="protein sequence ID" value="ELR19021.1"/>
    <property type="molecule type" value="Genomic_DNA"/>
</dbReference>
<sequence length="277" mass="30704">MAEEGFFVNKRNQRIFTRAWLPPALEKTKALVFLFHGLGEHSGRYNHVAAAFNARNYAVFALDHHGHGKSDGAPIFVERFEDFVEDALLFIDVAFHGRGDRGAHGQATPEGVGRRGAAIKRGADVNALTVHAARFLSWATPTLGVKRIDPSTLSTDPAQVKAYEEDPLVYHGPVTARMGHELLKAADTIENDFSGFTFPFLACHALDDKLTHPDGSKELYERAPSPVKDLILYGGMRHEIFNERDGARVIADVLRWVEKRYAAVGHSREHGRVISAL</sequence>
<dbReference type="KEGG" id="acan:ACA1_235090"/>
<protein>
    <submittedName>
        <fullName evidence="2">Lysophospholipaselike protein</fullName>
    </submittedName>
</protein>
<dbReference type="InterPro" id="IPR029058">
    <property type="entry name" value="AB_hydrolase_fold"/>
</dbReference>
<name>L8H3L9_ACACF</name>
<dbReference type="AlphaFoldDB" id="L8H3L9"/>
<evidence type="ECO:0000313" key="3">
    <source>
        <dbReference type="Proteomes" id="UP000011083"/>
    </source>
</evidence>
<dbReference type="Pfam" id="PF12146">
    <property type="entry name" value="Hydrolase_4"/>
    <property type="match status" value="2"/>
</dbReference>
<keyword evidence="3" id="KW-1185">Reference proteome</keyword>
<dbReference type="InterPro" id="IPR022742">
    <property type="entry name" value="Hydrolase_4"/>
</dbReference>
<accession>L8H3L9</accession>
<dbReference type="SUPFAM" id="SSF53474">
    <property type="entry name" value="alpha/beta-Hydrolases"/>
    <property type="match status" value="1"/>
</dbReference>
<feature type="domain" description="Serine aminopeptidase S33" evidence="1">
    <location>
        <begin position="27"/>
        <end position="93"/>
    </location>
</feature>
<evidence type="ECO:0000259" key="1">
    <source>
        <dbReference type="Pfam" id="PF12146"/>
    </source>
</evidence>
<reference evidence="2 3" key="1">
    <citation type="journal article" date="2013" name="Genome Biol.">
        <title>Genome of Acanthamoeba castellanii highlights extensive lateral gene transfer and early evolution of tyrosine kinase signaling.</title>
        <authorList>
            <person name="Clarke M."/>
            <person name="Lohan A.J."/>
            <person name="Liu B."/>
            <person name="Lagkouvardos I."/>
            <person name="Roy S."/>
            <person name="Zafar N."/>
            <person name="Bertelli C."/>
            <person name="Schilde C."/>
            <person name="Kianianmomeni A."/>
            <person name="Burglin T.R."/>
            <person name="Frech C."/>
            <person name="Turcotte B."/>
            <person name="Kopec K.O."/>
            <person name="Synnott J.M."/>
            <person name="Choo C."/>
            <person name="Paponov I."/>
            <person name="Finkler A."/>
            <person name="Soon Heng Tan C."/>
            <person name="Hutchins A.P."/>
            <person name="Weinmeier T."/>
            <person name="Rattei T."/>
            <person name="Chu J.S."/>
            <person name="Gimenez G."/>
            <person name="Irimia M."/>
            <person name="Rigden D.J."/>
            <person name="Fitzpatrick D.A."/>
            <person name="Lorenzo-Morales J."/>
            <person name="Bateman A."/>
            <person name="Chiu C.H."/>
            <person name="Tang P."/>
            <person name="Hegemann P."/>
            <person name="Fromm H."/>
            <person name="Raoult D."/>
            <person name="Greub G."/>
            <person name="Miranda-Saavedra D."/>
            <person name="Chen N."/>
            <person name="Nash P."/>
            <person name="Ginger M.L."/>
            <person name="Horn M."/>
            <person name="Schaap P."/>
            <person name="Caler L."/>
            <person name="Loftus B."/>
        </authorList>
    </citation>
    <scope>NUCLEOTIDE SEQUENCE [LARGE SCALE GENOMIC DNA]</scope>
    <source>
        <strain evidence="2 3">Neff</strain>
    </source>
</reference>
<dbReference type="Proteomes" id="UP000011083">
    <property type="component" value="Unassembled WGS sequence"/>
</dbReference>
<organism evidence="2 3">
    <name type="scientific">Acanthamoeba castellanii (strain ATCC 30010 / Neff)</name>
    <dbReference type="NCBI Taxonomy" id="1257118"/>
    <lineage>
        <taxon>Eukaryota</taxon>
        <taxon>Amoebozoa</taxon>
        <taxon>Discosea</taxon>
        <taxon>Longamoebia</taxon>
        <taxon>Centramoebida</taxon>
        <taxon>Acanthamoebidae</taxon>
        <taxon>Acanthamoeba</taxon>
    </lineage>
</organism>